<dbReference type="SMART" id="SM00324">
    <property type="entry name" value="RhoGAP"/>
    <property type="match status" value="1"/>
</dbReference>
<feature type="compositionally biased region" description="Low complexity" evidence="2">
    <location>
        <begin position="730"/>
        <end position="743"/>
    </location>
</feature>
<feature type="compositionally biased region" description="Basic and acidic residues" evidence="2">
    <location>
        <begin position="683"/>
        <end position="696"/>
    </location>
</feature>
<feature type="region of interest" description="Disordered" evidence="2">
    <location>
        <begin position="1332"/>
        <end position="1352"/>
    </location>
</feature>
<evidence type="ECO:0000256" key="2">
    <source>
        <dbReference type="SAM" id="MobiDB-lite"/>
    </source>
</evidence>
<sequence>MQSNHGAHLSHSPPAALSTAARPSSSIFDDMSIAQGLLNELKDPRHRSSLNSIHYTSLDGSEQLQNSLFRVDAHTEGRSRRIMRTSNTWTSSSGEVLSDHDEVDDRTVFVQEYNRLARKHAIRPMSPEEFDQSSNGLNASVKPGSWFSRKILRKASSSQSVNSKSERQLKHRRSISDLSLRFKAKKDKLKDKDLQELVRLCGSSLLYLPTEYAAGSLSVPTCFRATAQYLVQHAPSTRGVFRVPGSQIVVAALYNHYGAMDEDGQVVSGTVRCPTLPDHIRSDVHDVASAFKKFLSGLPGGILGTLQLFNSLISIQTQLRGDPELTRTKQSKVRARLIALAIATLRSQFRRELICAVFGLLSIIGRAAEIAPREDERGRPLPTSDLMGYGPLGIVFGPLLVGELLEDHTMRVANHQGGLVLLPISPPKSRKERHKKNKSGDEGTALDTHVDKIKVANSIAEMLITHWRDVVRHMKNLGALKVVDTAKSMAIRGPRQPILRPSASESFALRKPPDWDHFKSPIRRQDRSVSPTPARRITSHRDNHLGHSPSPHGDMLVVKKQRSKTHPTPNHRHSVGRSLNILAPTTEENIKDSHGEPGNTGSPANNTPKAFALPRGGDASASSAPRISKTESEGIYSPSTSSDDGKFPTDMAYFPGHRDDPGLELMSKENKHPRTVLPTAVSKESRDSSKAIEKHSNQPLHLMSTPAFSKSSLKSSPGKSSRKNVRISKDSSASSESSKPAAKLDTQRKLRKKSPGFTEKRKSDHFEQSKDAELTTDALRSEPIKPEVTAYLMEPEDSLSRSEAYFIEQGEAVCKGENAILETESAPLERRFNHTPKLITARKPLQESNSVSSAVYPNSNTSEGLHQGTPEVAKKGFSKSHSLDPEKRKDTKAENNLAGGFSAKMAALKDELETLKIAKDSFCEDGDGKPHRAQESALNAQLATYTSRWNAIKSDMDVYPVHKFPHLTGNQSISADQIPTQNKNQYVHNRPSLPFQRHLTKEFGHSDKGKLDEGKRNRPFNEDLLEDEKAKISSSLAGSKAAAASACSTFPPFEHLSNRNSDEQERVLPTRDNIETRWKQESILEQSKVRDVSAEYRAFMAESNALTARWDDIHAQIHEPDFRAKRQALLAEIAMLDSRWTPIQAAMDAEKEVKVARNSFAKKYSLPFKHLVGKDEFVLSVQALTKPKINIGRSSSDERDEKPPKFPRRIRGSDPGLQSRVSCHSPRRVSRSLYDLPKHTMNLLAISKQHRDPLSRVSREDDAASLVVLAQAMNAGVENTGERGETSPNQNARGSRTKGKRVEAPYLSPAAQNPILEQPPGISEKKLNKDTVLRGGGFETPPPQQKKKIIENGQSFSSDYAARQMPSKGLRTKIYSLPSSPNAVLGQQPASPLRLSNISSIPNKNQDTKIPSKLTGNSSRISALVARFNNDGRQSPPLLPPISTTSSPAKSPLKTPTKSMATTTGNGTETPSNNIVAPYTTNSSSPTRSPKSEKTPQLVRTVAGGDLSILNPKSSPVRKPTPKRVLQESLKYSTPSRSIAKNSADKTPITTPSPSKFHNPFVANLRPFQKSTDSSSARSSSKPAVPVHELDGASHEKLKASLDPKPLDSALRFPAHRFEDTTITKTEADSAEVSTAEMEEMRSTFSVFDGLTGALNIGRVLPRADPIPVAQHLKLPRPSTESEALNDYPEFREFEPHAGLVSGPPPGRSSSLLYNQVRILQRQLAEKAEEIQHLKHQLSAREYLDIGTLSVELREAKRDLQNYKTRAEVAEKQLEIVMKMHSRADSLKHVPSNSSRHSDELHRSSIEWRKEDGTVAERIRKALHGLDGAESMQRRSSDESTDTVIRDLERVFIVGSEYSNWMEQAMFGEPTRSEAEDRH</sequence>
<dbReference type="InterPro" id="IPR000198">
    <property type="entry name" value="RhoGAP_dom"/>
</dbReference>
<feature type="region of interest" description="Disordered" evidence="2">
    <location>
        <begin position="510"/>
        <end position="554"/>
    </location>
</feature>
<feature type="compositionally biased region" description="Basic residues" evidence="2">
    <location>
        <begin position="428"/>
        <end position="437"/>
    </location>
</feature>
<name>A0A218ZGC1_9HELO</name>
<feature type="region of interest" description="Disordered" evidence="2">
    <location>
        <begin position="1190"/>
        <end position="1228"/>
    </location>
</feature>
<feature type="region of interest" description="Disordered" evidence="2">
    <location>
        <begin position="1"/>
        <end position="23"/>
    </location>
</feature>
<dbReference type="SUPFAM" id="SSF48350">
    <property type="entry name" value="GTPase activation domain, GAP"/>
    <property type="match status" value="1"/>
</dbReference>
<feature type="region of interest" description="Disordered" evidence="2">
    <location>
        <begin position="423"/>
        <end position="444"/>
    </location>
</feature>
<dbReference type="InParanoid" id="A0A218ZGC1"/>
<feature type="compositionally biased region" description="Polar residues" evidence="2">
    <location>
        <begin position="599"/>
        <end position="608"/>
    </location>
</feature>
<reference evidence="4 5" key="1">
    <citation type="submission" date="2017-04" db="EMBL/GenBank/DDBJ databases">
        <title>Draft genome sequence of Marssonina coronaria NL1: causal agent of apple blotch.</title>
        <authorList>
            <person name="Cheng Q."/>
        </authorList>
    </citation>
    <scope>NUCLEOTIDE SEQUENCE [LARGE SCALE GENOMIC DNA]</scope>
    <source>
        <strain evidence="4 5">NL1</strain>
    </source>
</reference>
<feature type="region of interest" description="Disordered" evidence="2">
    <location>
        <begin position="1277"/>
        <end position="1301"/>
    </location>
</feature>
<keyword evidence="5" id="KW-1185">Reference proteome</keyword>
<feature type="region of interest" description="Disordered" evidence="2">
    <location>
        <begin position="1430"/>
        <end position="1592"/>
    </location>
</feature>
<dbReference type="EMBL" id="MZNU01000052">
    <property type="protein sequence ID" value="OWP06216.1"/>
    <property type="molecule type" value="Genomic_DNA"/>
</dbReference>
<feature type="compositionally biased region" description="Polar residues" evidence="2">
    <location>
        <begin position="1530"/>
        <end position="1541"/>
    </location>
</feature>
<feature type="region of interest" description="Disordered" evidence="2">
    <location>
        <begin position="1395"/>
        <end position="1416"/>
    </location>
</feature>
<dbReference type="Gene3D" id="1.10.555.10">
    <property type="entry name" value="Rho GTPase activation protein"/>
    <property type="match status" value="1"/>
</dbReference>
<feature type="compositionally biased region" description="Basic and acidic residues" evidence="2">
    <location>
        <begin position="881"/>
        <end position="893"/>
    </location>
</feature>
<feature type="region of interest" description="Disordered" evidence="2">
    <location>
        <begin position="589"/>
        <end position="787"/>
    </location>
</feature>
<dbReference type="PROSITE" id="PS50238">
    <property type="entry name" value="RHOGAP"/>
    <property type="match status" value="1"/>
</dbReference>
<feature type="compositionally biased region" description="Polar residues" evidence="2">
    <location>
        <begin position="1454"/>
        <end position="1489"/>
    </location>
</feature>
<feature type="compositionally biased region" description="Low complexity" evidence="2">
    <location>
        <begin position="1571"/>
        <end position="1581"/>
    </location>
</feature>
<feature type="compositionally biased region" description="Basic and acidic residues" evidence="2">
    <location>
        <begin position="758"/>
        <end position="785"/>
    </location>
</feature>
<feature type="compositionally biased region" description="Basic and acidic residues" evidence="2">
    <location>
        <begin position="656"/>
        <end position="672"/>
    </location>
</feature>
<dbReference type="STRING" id="503106.A0A218ZGC1"/>
<dbReference type="CDD" id="cd00159">
    <property type="entry name" value="RhoGAP"/>
    <property type="match status" value="1"/>
</dbReference>
<feature type="coiled-coil region" evidence="1">
    <location>
        <begin position="1717"/>
        <end position="1780"/>
    </location>
</feature>
<dbReference type="GO" id="GO:0007165">
    <property type="term" value="P:signal transduction"/>
    <property type="evidence" value="ECO:0007669"/>
    <property type="project" value="InterPro"/>
</dbReference>
<dbReference type="Pfam" id="PF00620">
    <property type="entry name" value="RhoGAP"/>
    <property type="match status" value="1"/>
</dbReference>
<proteinExistence type="predicted"/>
<keyword evidence="1" id="KW-0175">Coiled coil</keyword>
<feature type="compositionally biased region" description="Low complexity" evidence="2">
    <location>
        <begin position="709"/>
        <end position="719"/>
    </location>
</feature>
<feature type="domain" description="Rho-GAP" evidence="3">
    <location>
        <begin position="206"/>
        <end position="471"/>
    </location>
</feature>
<protein>
    <recommendedName>
        <fullName evidence="3">Rho-GAP domain-containing protein</fullName>
    </recommendedName>
</protein>
<dbReference type="OrthoDB" id="9994905at2759"/>
<accession>A0A218ZGC1</accession>
<gene>
    <name evidence="4" type="ORF">B2J93_4337</name>
</gene>
<comment type="caution">
    <text evidence="4">The sequence shown here is derived from an EMBL/GenBank/DDBJ whole genome shotgun (WGS) entry which is preliminary data.</text>
</comment>
<feature type="compositionally biased region" description="Basic and acidic residues" evidence="2">
    <location>
        <begin position="1195"/>
        <end position="1204"/>
    </location>
</feature>
<feature type="compositionally biased region" description="Polar residues" evidence="2">
    <location>
        <begin position="846"/>
        <end position="864"/>
    </location>
</feature>
<organism evidence="4 5">
    <name type="scientific">Diplocarpon coronariae</name>
    <dbReference type="NCBI Taxonomy" id="2795749"/>
    <lineage>
        <taxon>Eukaryota</taxon>
        <taxon>Fungi</taxon>
        <taxon>Dikarya</taxon>
        <taxon>Ascomycota</taxon>
        <taxon>Pezizomycotina</taxon>
        <taxon>Leotiomycetes</taxon>
        <taxon>Helotiales</taxon>
        <taxon>Drepanopezizaceae</taxon>
        <taxon>Diplocarpon</taxon>
    </lineage>
</organism>
<evidence type="ECO:0000259" key="3">
    <source>
        <dbReference type="PROSITE" id="PS50238"/>
    </source>
</evidence>
<feature type="compositionally biased region" description="Basic and acidic residues" evidence="2">
    <location>
        <begin position="511"/>
        <end position="527"/>
    </location>
</feature>
<dbReference type="Proteomes" id="UP000242519">
    <property type="component" value="Unassembled WGS sequence"/>
</dbReference>
<evidence type="ECO:0000256" key="1">
    <source>
        <dbReference type="SAM" id="Coils"/>
    </source>
</evidence>
<evidence type="ECO:0000313" key="5">
    <source>
        <dbReference type="Proteomes" id="UP000242519"/>
    </source>
</evidence>
<dbReference type="InterPro" id="IPR008936">
    <property type="entry name" value="Rho_GTPase_activation_prot"/>
</dbReference>
<feature type="region of interest" description="Disordered" evidence="2">
    <location>
        <begin position="843"/>
        <end position="893"/>
    </location>
</feature>
<evidence type="ECO:0000313" key="4">
    <source>
        <dbReference type="EMBL" id="OWP06216.1"/>
    </source>
</evidence>